<feature type="transmembrane region" description="Helical" evidence="1">
    <location>
        <begin position="6"/>
        <end position="28"/>
    </location>
</feature>
<protein>
    <submittedName>
        <fullName evidence="2">Uncharacterized protein</fullName>
    </submittedName>
</protein>
<evidence type="ECO:0000313" key="2">
    <source>
        <dbReference type="EMBL" id="MBC8533919.1"/>
    </source>
</evidence>
<organism evidence="2 3">
    <name type="scientific">Yeguia hominis</name>
    <dbReference type="NCBI Taxonomy" id="2763662"/>
    <lineage>
        <taxon>Bacteria</taxon>
        <taxon>Bacillati</taxon>
        <taxon>Bacillota</taxon>
        <taxon>Clostridia</taxon>
        <taxon>Eubacteriales</taxon>
        <taxon>Yeguiaceae</taxon>
        <taxon>Yeguia</taxon>
    </lineage>
</organism>
<keyword evidence="3" id="KW-1185">Reference proteome</keyword>
<sequence length="130" mass="14954">MDTFASIMETLMVVCFGISWPLNIVKAWKSHSAKGISLPFYSMIWIGYVFALVGKFVMIANNAPLPWYETVHWYVMFFYIVNILMVTAGILIYFRNKHLDKLPKEEEVITVETVERTVNISEAGLARVAR</sequence>
<dbReference type="AlphaFoldDB" id="A0A926D9R5"/>
<keyword evidence="1" id="KW-0472">Membrane</keyword>
<gene>
    <name evidence="2" type="ORF">IAG03_07865</name>
</gene>
<reference evidence="2" key="1">
    <citation type="submission" date="2020-08" db="EMBL/GenBank/DDBJ databases">
        <title>Genome public.</title>
        <authorList>
            <person name="Liu C."/>
            <person name="Sun Q."/>
        </authorList>
    </citation>
    <scope>NUCLEOTIDE SEQUENCE</scope>
    <source>
        <strain evidence="2">NSJ-40</strain>
    </source>
</reference>
<dbReference type="EMBL" id="JACRSN010000010">
    <property type="protein sequence ID" value="MBC8533919.1"/>
    <property type="molecule type" value="Genomic_DNA"/>
</dbReference>
<evidence type="ECO:0000313" key="3">
    <source>
        <dbReference type="Proteomes" id="UP000651482"/>
    </source>
</evidence>
<evidence type="ECO:0000256" key="1">
    <source>
        <dbReference type="SAM" id="Phobius"/>
    </source>
</evidence>
<comment type="caution">
    <text evidence="2">The sequence shown here is derived from an EMBL/GenBank/DDBJ whole genome shotgun (WGS) entry which is preliminary data.</text>
</comment>
<dbReference type="RefSeq" id="WP_249319573.1">
    <property type="nucleotide sequence ID" value="NZ_JACRSN010000010.1"/>
</dbReference>
<keyword evidence="1" id="KW-0812">Transmembrane</keyword>
<proteinExistence type="predicted"/>
<dbReference type="Proteomes" id="UP000651482">
    <property type="component" value="Unassembled WGS sequence"/>
</dbReference>
<feature type="transmembrane region" description="Helical" evidence="1">
    <location>
        <begin position="40"/>
        <end position="59"/>
    </location>
</feature>
<name>A0A926D9R5_9FIRM</name>
<keyword evidence="1" id="KW-1133">Transmembrane helix</keyword>
<dbReference type="Gene3D" id="1.20.1280.290">
    <property type="match status" value="1"/>
</dbReference>
<accession>A0A926D9R5</accession>
<feature type="transmembrane region" description="Helical" evidence="1">
    <location>
        <begin position="71"/>
        <end position="94"/>
    </location>
</feature>